<evidence type="ECO:0000313" key="3">
    <source>
        <dbReference type="EMBL" id="ABC29901.1"/>
    </source>
</evidence>
<accession>Q2SHH3</accession>
<organism evidence="3 4">
    <name type="scientific">Hahella chejuensis (strain KCTC 2396)</name>
    <dbReference type="NCBI Taxonomy" id="349521"/>
    <lineage>
        <taxon>Bacteria</taxon>
        <taxon>Pseudomonadati</taxon>
        <taxon>Pseudomonadota</taxon>
        <taxon>Gammaproteobacteria</taxon>
        <taxon>Oceanospirillales</taxon>
        <taxon>Hahellaceae</taxon>
        <taxon>Hahella</taxon>
    </lineage>
</organism>
<keyword evidence="2" id="KW-0732">Signal</keyword>
<dbReference type="PROSITE" id="PS50005">
    <property type="entry name" value="TPR"/>
    <property type="match status" value="1"/>
</dbReference>
<dbReference type="OrthoDB" id="9800218at2"/>
<dbReference type="Pfam" id="PF16068">
    <property type="entry name" value="DUF4810"/>
    <property type="match status" value="1"/>
</dbReference>
<dbReference type="Proteomes" id="UP000000238">
    <property type="component" value="Chromosome"/>
</dbReference>
<name>Q2SHH3_HAHCH</name>
<feature type="repeat" description="TPR" evidence="1">
    <location>
        <begin position="72"/>
        <end position="105"/>
    </location>
</feature>
<dbReference type="EMBL" id="CP000155">
    <property type="protein sequence ID" value="ABC29901.1"/>
    <property type="molecule type" value="Genomic_DNA"/>
</dbReference>
<dbReference type="eggNOG" id="COG4259">
    <property type="taxonomic scope" value="Bacteria"/>
</dbReference>
<dbReference type="KEGG" id="hch:HCH_03137"/>
<feature type="signal peptide" evidence="2">
    <location>
        <begin position="1"/>
        <end position="21"/>
    </location>
</feature>
<evidence type="ECO:0000256" key="2">
    <source>
        <dbReference type="SAM" id="SignalP"/>
    </source>
</evidence>
<dbReference type="STRING" id="349521.HCH_03137"/>
<keyword evidence="4" id="KW-1185">Reference proteome</keyword>
<reference evidence="3 4" key="1">
    <citation type="journal article" date="2005" name="Nucleic Acids Res.">
        <title>Genomic blueprint of Hahella chejuensis, a marine microbe producing an algicidal agent.</title>
        <authorList>
            <person name="Jeong H."/>
            <person name="Yim J.H."/>
            <person name="Lee C."/>
            <person name="Choi S.-H."/>
            <person name="Park Y.K."/>
            <person name="Yoon S.H."/>
            <person name="Hur C.-G."/>
            <person name="Kang H.-Y."/>
            <person name="Kim D."/>
            <person name="Lee H.H."/>
            <person name="Park K.H."/>
            <person name="Park S.-H."/>
            <person name="Park H.-S."/>
            <person name="Lee H.K."/>
            <person name="Oh T.K."/>
            <person name="Kim J.F."/>
        </authorList>
    </citation>
    <scope>NUCLEOTIDE SEQUENCE [LARGE SCALE GENOMIC DNA]</scope>
    <source>
        <strain evidence="3 4">KCTC 2396</strain>
    </source>
</reference>
<gene>
    <name evidence="3" type="ordered locus">HCH_03137</name>
</gene>
<dbReference type="AlphaFoldDB" id="Q2SHH3"/>
<sequence>MKKTLRLIAPALALAILAGCANQPRGLYYWGSYQDVLLDMYTKPGEADNNTQIEKLTVTIEQANNHGQQVPPGLYAHLGMIYASAGEPGLAVEAFNQEKALYPESATFIDGILERAKKGAAK</sequence>
<dbReference type="PROSITE" id="PS51257">
    <property type="entry name" value="PROKAR_LIPOPROTEIN"/>
    <property type="match status" value="1"/>
</dbReference>
<protein>
    <submittedName>
        <fullName evidence="3">Uncharacterized protein conserved in bacteria</fullName>
    </submittedName>
</protein>
<dbReference type="PIRSF" id="PIRSF020555">
    <property type="entry name" value="UCP020555"/>
    <property type="match status" value="1"/>
</dbReference>
<proteinExistence type="predicted"/>
<evidence type="ECO:0000313" key="4">
    <source>
        <dbReference type="Proteomes" id="UP000000238"/>
    </source>
</evidence>
<feature type="chain" id="PRO_5004215471" evidence="2">
    <location>
        <begin position="22"/>
        <end position="122"/>
    </location>
</feature>
<evidence type="ECO:0000256" key="1">
    <source>
        <dbReference type="PROSITE-ProRule" id="PRU00339"/>
    </source>
</evidence>
<dbReference type="InterPro" id="IPR019734">
    <property type="entry name" value="TPR_rpt"/>
</dbReference>
<keyword evidence="1" id="KW-0802">TPR repeat</keyword>
<dbReference type="HOGENOM" id="CLU_139008_1_1_6"/>
<dbReference type="RefSeq" id="WP_011396970.1">
    <property type="nucleotide sequence ID" value="NC_007645.1"/>
</dbReference>
<dbReference type="InterPro" id="IPR014508">
    <property type="entry name" value="UCP020555_TPR-like"/>
</dbReference>